<sequence length="161" mass="17973">MNLFFNGHDIHEVELDLPGSITSHNISRVPLSPGKVFYSNVVGYNYSGIHATETSDGIMVDSQPPVTGMHDTEYENNSKLVGASWHGFSDRDSGITNYMWCVQTKSATLPCDIRDWENVVIHHYVSMVINSSYINTGEEVESLVYALDGIGYLKHRNQMAS</sequence>
<evidence type="ECO:0000313" key="2">
    <source>
        <dbReference type="Proteomes" id="UP000596742"/>
    </source>
</evidence>
<dbReference type="PANTHER" id="PTHR16897">
    <property type="entry name" value="OS10G0105400 PROTEIN"/>
    <property type="match status" value="1"/>
</dbReference>
<comment type="caution">
    <text evidence="1">The sequence shown here is derived from an EMBL/GenBank/DDBJ whole genome shotgun (WGS) entry which is preliminary data.</text>
</comment>
<evidence type="ECO:0000313" key="1">
    <source>
        <dbReference type="EMBL" id="VDI08649.1"/>
    </source>
</evidence>
<dbReference type="PANTHER" id="PTHR16897:SF2">
    <property type="entry name" value="OS03G0226600 PROTEIN"/>
    <property type="match status" value="1"/>
</dbReference>
<protein>
    <submittedName>
        <fullName evidence="1">Uncharacterized protein</fullName>
    </submittedName>
</protein>
<reference evidence="1" key="1">
    <citation type="submission" date="2018-11" db="EMBL/GenBank/DDBJ databases">
        <authorList>
            <person name="Alioto T."/>
            <person name="Alioto T."/>
        </authorList>
    </citation>
    <scope>NUCLEOTIDE SEQUENCE</scope>
</reference>
<organism evidence="1 2">
    <name type="scientific">Mytilus galloprovincialis</name>
    <name type="common">Mediterranean mussel</name>
    <dbReference type="NCBI Taxonomy" id="29158"/>
    <lineage>
        <taxon>Eukaryota</taxon>
        <taxon>Metazoa</taxon>
        <taxon>Spiralia</taxon>
        <taxon>Lophotrochozoa</taxon>
        <taxon>Mollusca</taxon>
        <taxon>Bivalvia</taxon>
        <taxon>Autobranchia</taxon>
        <taxon>Pteriomorphia</taxon>
        <taxon>Mytilida</taxon>
        <taxon>Mytiloidea</taxon>
        <taxon>Mytilidae</taxon>
        <taxon>Mytilinae</taxon>
        <taxon>Mytilus</taxon>
    </lineage>
</organism>
<dbReference type="OrthoDB" id="6143282at2759"/>
<dbReference type="EMBL" id="UYJE01002212">
    <property type="protein sequence ID" value="VDI08649.1"/>
    <property type="molecule type" value="Genomic_DNA"/>
</dbReference>
<dbReference type="AlphaFoldDB" id="A0A8B6CSW6"/>
<name>A0A8B6CSW6_MYTGA</name>
<gene>
    <name evidence="1" type="ORF">MGAL_10B008328</name>
</gene>
<dbReference type="Proteomes" id="UP000596742">
    <property type="component" value="Unassembled WGS sequence"/>
</dbReference>
<accession>A0A8B6CSW6</accession>
<keyword evidence="2" id="KW-1185">Reference proteome</keyword>
<proteinExistence type="predicted"/>